<dbReference type="AlphaFoldDB" id="A0A9P5PTM0"/>
<feature type="transmembrane region" description="Helical" evidence="1">
    <location>
        <begin position="38"/>
        <end position="61"/>
    </location>
</feature>
<protein>
    <submittedName>
        <fullName evidence="2">Uncharacterized protein</fullName>
    </submittedName>
</protein>
<gene>
    <name evidence="2" type="ORF">BDP27DRAFT_1326154</name>
</gene>
<sequence>MYLCRVSASLVSSFSVIGDSLGLLLSRLGVLSPYHRSFFLLFLLLFLLLPLMFQLVGGTILPKETTRMHSLELQSNLGQQSSAAVLIFDRQIECTT</sequence>
<keyword evidence="3" id="KW-1185">Reference proteome</keyword>
<keyword evidence="1" id="KW-1133">Transmembrane helix</keyword>
<reference evidence="2" key="1">
    <citation type="submission" date="2020-11" db="EMBL/GenBank/DDBJ databases">
        <authorList>
            <consortium name="DOE Joint Genome Institute"/>
            <person name="Ahrendt S."/>
            <person name="Riley R."/>
            <person name="Andreopoulos W."/>
            <person name="Labutti K."/>
            <person name="Pangilinan J."/>
            <person name="Ruiz-Duenas F.J."/>
            <person name="Barrasa J.M."/>
            <person name="Sanchez-Garcia M."/>
            <person name="Camarero S."/>
            <person name="Miyauchi S."/>
            <person name="Serrano A."/>
            <person name="Linde D."/>
            <person name="Babiker R."/>
            <person name="Drula E."/>
            <person name="Ayuso-Fernandez I."/>
            <person name="Pacheco R."/>
            <person name="Padilla G."/>
            <person name="Ferreira P."/>
            <person name="Barriuso J."/>
            <person name="Kellner H."/>
            <person name="Castanera R."/>
            <person name="Alfaro M."/>
            <person name="Ramirez L."/>
            <person name="Pisabarro A.G."/>
            <person name="Kuo A."/>
            <person name="Tritt A."/>
            <person name="Lipzen A."/>
            <person name="He G."/>
            <person name="Yan M."/>
            <person name="Ng V."/>
            <person name="Cullen D."/>
            <person name="Martin F."/>
            <person name="Rosso M.-N."/>
            <person name="Henrissat B."/>
            <person name="Hibbett D."/>
            <person name="Martinez A.T."/>
            <person name="Grigoriev I.V."/>
        </authorList>
    </citation>
    <scope>NUCLEOTIDE SEQUENCE</scope>
    <source>
        <strain evidence="2">AH 40177</strain>
    </source>
</reference>
<evidence type="ECO:0000313" key="3">
    <source>
        <dbReference type="Proteomes" id="UP000772434"/>
    </source>
</evidence>
<name>A0A9P5PTM0_9AGAR</name>
<evidence type="ECO:0000256" key="1">
    <source>
        <dbReference type="SAM" id="Phobius"/>
    </source>
</evidence>
<comment type="caution">
    <text evidence="2">The sequence shown here is derived from an EMBL/GenBank/DDBJ whole genome shotgun (WGS) entry which is preliminary data.</text>
</comment>
<dbReference type="Proteomes" id="UP000772434">
    <property type="component" value="Unassembled WGS sequence"/>
</dbReference>
<organism evidence="2 3">
    <name type="scientific">Rhodocollybia butyracea</name>
    <dbReference type="NCBI Taxonomy" id="206335"/>
    <lineage>
        <taxon>Eukaryota</taxon>
        <taxon>Fungi</taxon>
        <taxon>Dikarya</taxon>
        <taxon>Basidiomycota</taxon>
        <taxon>Agaricomycotina</taxon>
        <taxon>Agaricomycetes</taxon>
        <taxon>Agaricomycetidae</taxon>
        <taxon>Agaricales</taxon>
        <taxon>Marasmiineae</taxon>
        <taxon>Omphalotaceae</taxon>
        <taxon>Rhodocollybia</taxon>
    </lineage>
</organism>
<evidence type="ECO:0000313" key="2">
    <source>
        <dbReference type="EMBL" id="KAF9068947.1"/>
    </source>
</evidence>
<keyword evidence="1" id="KW-0472">Membrane</keyword>
<proteinExistence type="predicted"/>
<accession>A0A9P5PTM0</accession>
<dbReference type="EMBL" id="JADNRY010000055">
    <property type="protein sequence ID" value="KAF9068947.1"/>
    <property type="molecule type" value="Genomic_DNA"/>
</dbReference>
<keyword evidence="1" id="KW-0812">Transmembrane</keyword>